<dbReference type="Proteomes" id="UP001314170">
    <property type="component" value="Unassembled WGS sequence"/>
</dbReference>
<dbReference type="EMBL" id="CAWUPB010001087">
    <property type="protein sequence ID" value="CAK7337511.1"/>
    <property type="molecule type" value="Genomic_DNA"/>
</dbReference>
<accession>A0AAV1RM69</accession>
<evidence type="ECO:0000313" key="1">
    <source>
        <dbReference type="EMBL" id="CAK7337511.1"/>
    </source>
</evidence>
<sequence length="75" mass="8035">MAYRDILLVGAPHAEGAGREEAQRGTRKREGLACCVGEGAEAGGVRGAWHGGRCGKARLLRALGRHRRAWLGRSQ</sequence>
<reference evidence="1 2" key="1">
    <citation type="submission" date="2024-01" db="EMBL/GenBank/DDBJ databases">
        <authorList>
            <person name="Waweru B."/>
        </authorList>
    </citation>
    <scope>NUCLEOTIDE SEQUENCE [LARGE SCALE GENOMIC DNA]</scope>
</reference>
<name>A0AAV1RM69_9ROSI</name>
<dbReference type="AlphaFoldDB" id="A0AAV1RM69"/>
<comment type="caution">
    <text evidence="1">The sequence shown here is derived from an EMBL/GenBank/DDBJ whole genome shotgun (WGS) entry which is preliminary data.</text>
</comment>
<gene>
    <name evidence="1" type="ORF">DCAF_LOCUS12546</name>
</gene>
<keyword evidence="2" id="KW-1185">Reference proteome</keyword>
<organism evidence="1 2">
    <name type="scientific">Dovyalis caffra</name>
    <dbReference type="NCBI Taxonomy" id="77055"/>
    <lineage>
        <taxon>Eukaryota</taxon>
        <taxon>Viridiplantae</taxon>
        <taxon>Streptophyta</taxon>
        <taxon>Embryophyta</taxon>
        <taxon>Tracheophyta</taxon>
        <taxon>Spermatophyta</taxon>
        <taxon>Magnoliopsida</taxon>
        <taxon>eudicotyledons</taxon>
        <taxon>Gunneridae</taxon>
        <taxon>Pentapetalae</taxon>
        <taxon>rosids</taxon>
        <taxon>fabids</taxon>
        <taxon>Malpighiales</taxon>
        <taxon>Salicaceae</taxon>
        <taxon>Flacourtieae</taxon>
        <taxon>Dovyalis</taxon>
    </lineage>
</organism>
<evidence type="ECO:0000313" key="2">
    <source>
        <dbReference type="Proteomes" id="UP001314170"/>
    </source>
</evidence>
<proteinExistence type="predicted"/>
<protein>
    <submittedName>
        <fullName evidence="1">Uncharacterized protein</fullName>
    </submittedName>
</protein>